<reference evidence="3" key="1">
    <citation type="submission" date="2011-08" db="EMBL/GenBank/DDBJ databases">
        <authorList>
            <person name="Rombauts S."/>
        </authorList>
    </citation>
    <scope>NUCLEOTIDE SEQUENCE</scope>
    <source>
        <strain evidence="3">London</strain>
    </source>
</reference>
<feature type="compositionally biased region" description="Basic and acidic residues" evidence="1">
    <location>
        <begin position="29"/>
        <end position="43"/>
    </location>
</feature>
<feature type="region of interest" description="Disordered" evidence="1">
    <location>
        <begin position="27"/>
        <end position="109"/>
    </location>
</feature>
<dbReference type="EMBL" id="CAEY01000114">
    <property type="status" value="NOT_ANNOTATED_CDS"/>
    <property type="molecule type" value="Genomic_DNA"/>
</dbReference>
<reference evidence="2" key="2">
    <citation type="submission" date="2015-06" db="UniProtKB">
        <authorList>
            <consortium name="EnsemblMetazoa"/>
        </authorList>
    </citation>
    <scope>IDENTIFICATION</scope>
</reference>
<protein>
    <submittedName>
        <fullName evidence="2">Uncharacterized protein</fullName>
    </submittedName>
</protein>
<evidence type="ECO:0000256" key="1">
    <source>
        <dbReference type="SAM" id="MobiDB-lite"/>
    </source>
</evidence>
<dbReference type="Proteomes" id="UP000015104">
    <property type="component" value="Unassembled WGS sequence"/>
</dbReference>
<accession>T1KIJ6</accession>
<name>T1KIJ6_TETUR</name>
<sequence>MPARYKQVARAFRASFYPLALREYSNRYNLKEETEDTRIKENDLANEEPEDTSNQGSDSPDEEDLEKGEGFSDEGPEIDEEEWAREATAEEKRQFSKIPEAEIIGYPGF</sequence>
<organism evidence="2 3">
    <name type="scientific">Tetranychus urticae</name>
    <name type="common">Two-spotted spider mite</name>
    <dbReference type="NCBI Taxonomy" id="32264"/>
    <lineage>
        <taxon>Eukaryota</taxon>
        <taxon>Metazoa</taxon>
        <taxon>Ecdysozoa</taxon>
        <taxon>Arthropoda</taxon>
        <taxon>Chelicerata</taxon>
        <taxon>Arachnida</taxon>
        <taxon>Acari</taxon>
        <taxon>Acariformes</taxon>
        <taxon>Trombidiformes</taxon>
        <taxon>Prostigmata</taxon>
        <taxon>Eleutherengona</taxon>
        <taxon>Raphignathae</taxon>
        <taxon>Tetranychoidea</taxon>
        <taxon>Tetranychidae</taxon>
        <taxon>Tetranychus</taxon>
    </lineage>
</organism>
<keyword evidence="3" id="KW-1185">Reference proteome</keyword>
<dbReference type="HOGENOM" id="CLU_2187223_0_0_1"/>
<dbReference type="AlphaFoldDB" id="T1KIJ6"/>
<dbReference type="EnsemblMetazoa" id="tetur12g01600.1">
    <property type="protein sequence ID" value="tetur12g01600.1"/>
    <property type="gene ID" value="tetur12g01600"/>
</dbReference>
<evidence type="ECO:0000313" key="2">
    <source>
        <dbReference type="EnsemblMetazoa" id="tetur12g01600.1"/>
    </source>
</evidence>
<evidence type="ECO:0000313" key="3">
    <source>
        <dbReference type="Proteomes" id="UP000015104"/>
    </source>
</evidence>
<proteinExistence type="predicted"/>
<feature type="compositionally biased region" description="Acidic residues" evidence="1">
    <location>
        <begin position="59"/>
        <end position="83"/>
    </location>
</feature>
<feature type="compositionally biased region" description="Basic and acidic residues" evidence="1">
    <location>
        <begin position="84"/>
        <end position="94"/>
    </location>
</feature>